<dbReference type="Pfam" id="PF01530">
    <property type="entry name" value="zf-C2HC"/>
    <property type="match status" value="1"/>
</dbReference>
<proteinExistence type="predicted"/>
<evidence type="ECO:0000256" key="5">
    <source>
        <dbReference type="ARBA" id="ARBA00022833"/>
    </source>
</evidence>
<dbReference type="Pfam" id="PF00536">
    <property type="entry name" value="SAM_1"/>
    <property type="match status" value="1"/>
</dbReference>
<evidence type="ECO:0000256" key="1">
    <source>
        <dbReference type="ARBA" id="ARBA00004123"/>
    </source>
</evidence>
<evidence type="ECO:0000313" key="14">
    <source>
        <dbReference type="Ensembl" id="ENSSRHP00000054024.1"/>
    </source>
</evidence>
<organism evidence="14 15">
    <name type="scientific">Sinocyclocheilus rhinocerous</name>
    <dbReference type="NCBI Taxonomy" id="307959"/>
    <lineage>
        <taxon>Eukaryota</taxon>
        <taxon>Metazoa</taxon>
        <taxon>Chordata</taxon>
        <taxon>Craniata</taxon>
        <taxon>Vertebrata</taxon>
        <taxon>Euteleostomi</taxon>
        <taxon>Actinopterygii</taxon>
        <taxon>Neopterygii</taxon>
        <taxon>Teleostei</taxon>
        <taxon>Ostariophysi</taxon>
        <taxon>Cypriniformes</taxon>
        <taxon>Cyprinidae</taxon>
        <taxon>Cyprininae</taxon>
        <taxon>Sinocyclocheilus</taxon>
    </lineage>
</organism>
<keyword evidence="15" id="KW-1185">Reference proteome</keyword>
<keyword evidence="8" id="KW-0804">Transcription</keyword>
<dbReference type="SUPFAM" id="SSF63748">
    <property type="entry name" value="Tudor/PWWP/MBT"/>
    <property type="match status" value="3"/>
</dbReference>
<evidence type="ECO:0000256" key="3">
    <source>
        <dbReference type="ARBA" id="ARBA00022737"/>
    </source>
</evidence>
<dbReference type="SUPFAM" id="SSF47769">
    <property type="entry name" value="SAM/Pointed domain"/>
    <property type="match status" value="1"/>
</dbReference>
<dbReference type="PROSITE" id="PS51079">
    <property type="entry name" value="MBT"/>
    <property type="match status" value="3"/>
</dbReference>
<feature type="repeat" description="MBT" evidence="10">
    <location>
        <begin position="360"/>
        <end position="455"/>
    </location>
</feature>
<keyword evidence="5" id="KW-0862">Zinc</keyword>
<dbReference type="Gene3D" id="4.10.320.30">
    <property type="match status" value="1"/>
</dbReference>
<dbReference type="Proteomes" id="UP000472270">
    <property type="component" value="Unassembled WGS sequence"/>
</dbReference>
<dbReference type="GO" id="GO:0045892">
    <property type="term" value="P:negative regulation of DNA-templated transcription"/>
    <property type="evidence" value="ECO:0007669"/>
    <property type="project" value="TreeGrafter"/>
</dbReference>
<keyword evidence="2" id="KW-0479">Metal-binding</keyword>
<sequence length="749" mass="83816">MESSGPSTAAPEFDVYGAMDWKDGVGTLPGSELKFRVNEFGVLEVITDEMEEERGKKAHATTTWSVPTAQEGKHTTIRSCLGLVCVRCNRKGSVVDFLSDGLHCSERCLQQEQQDRRPARGATRGRRKRRGDAALLRYSKKKAWCWASYLEQERAIAAPSKLFKEYQSFPQCKSGFRVGMRLEGIDPEHPSMYCVLTIAEVLGHRIRLHFDKYSDCYDFWVNSSSPDIHPVGWCEKTGHKLHPPKGMKDEEFSWSSYIKLNKIQTAPKALFQNQNMTVTPSGFRVGMKLEAIDKKNPSFICVATITDMVDSRFLVHFDNWDESYDYWCDATSPYIHPVSWSQENGRTLTTPPGYPDVKNFSWEKYLAETSSLPAPARAFKVKPPHSFQLNMKLEVVDKRNPALIRVATVVDTDDHRLRIHFDGWTDEYDYWIDADSPDIHPAGWCAKTGHPLQPPITPQDVFETSEQSGCPTPGCKGVGHIKGARYSGHHSAVGCPYSDINLNKDSVLPDRLSGEMPGSGVGRPRRAEPNTEISADANEKALYKINVLLLLSQKHWRIARVELERQTREAPAGREPQRSARMTRMAPADSQGEDRGGQNLNSSAGTDSGTASVAETERVGCKIKQKLPHRLTLQQALHQSVFMPCSSPSPSMPHCWDQHSKLLPTVAGITASKVAAWSVNEVIEFIQGLPGCKEQVCTFREEQIDGEAFLLLTQVDLVKILSIKLGPALKIYNSILMFKTTENSACNEL</sequence>
<dbReference type="PANTHER" id="PTHR12247:SF72">
    <property type="entry name" value="LETHAL(3)MALIGNANT BRAIN TUMOR-LIKE PROTEIN 3"/>
    <property type="match status" value="1"/>
</dbReference>
<dbReference type="InterPro" id="IPR036060">
    <property type="entry name" value="Znf_C2H2C_sf"/>
</dbReference>
<evidence type="ECO:0000256" key="12">
    <source>
        <dbReference type="SAM" id="MobiDB-lite"/>
    </source>
</evidence>
<keyword evidence="3" id="KW-0677">Repeat</keyword>
<dbReference type="FunFam" id="2.30.30.140:FF:000007">
    <property type="entry name" value="Lethal(3)malignant brain tumor-like protein 1"/>
    <property type="match status" value="2"/>
</dbReference>
<dbReference type="InterPro" id="IPR050548">
    <property type="entry name" value="PcG_chromatin_remod_factors"/>
</dbReference>
<evidence type="ECO:0000256" key="11">
    <source>
        <dbReference type="PROSITE-ProRule" id="PRU01143"/>
    </source>
</evidence>
<dbReference type="InterPro" id="IPR013761">
    <property type="entry name" value="SAM/pointed_sf"/>
</dbReference>
<feature type="region of interest" description="Disordered" evidence="12">
    <location>
        <begin position="566"/>
        <end position="613"/>
    </location>
</feature>
<evidence type="ECO:0000256" key="7">
    <source>
        <dbReference type="ARBA" id="ARBA00023015"/>
    </source>
</evidence>
<evidence type="ECO:0000256" key="9">
    <source>
        <dbReference type="ARBA" id="ARBA00023242"/>
    </source>
</evidence>
<keyword evidence="7" id="KW-0805">Transcription regulation</keyword>
<reference evidence="14" key="1">
    <citation type="submission" date="2025-08" db="UniProtKB">
        <authorList>
            <consortium name="Ensembl"/>
        </authorList>
    </citation>
    <scope>IDENTIFICATION</scope>
</reference>
<evidence type="ECO:0000256" key="10">
    <source>
        <dbReference type="PROSITE-ProRule" id="PRU00459"/>
    </source>
</evidence>
<dbReference type="InterPro" id="IPR002515">
    <property type="entry name" value="Znf_C2H2C"/>
</dbReference>
<accession>A0A673JUH9</accession>
<feature type="repeat" description="MBT" evidence="10">
    <location>
        <begin position="252"/>
        <end position="351"/>
    </location>
</feature>
<dbReference type="CDD" id="cd20135">
    <property type="entry name" value="MBT_L3MBTL3_rpt2"/>
    <property type="match status" value="1"/>
</dbReference>
<dbReference type="AlphaFoldDB" id="A0A673JUH9"/>
<feature type="repeat" description="MBT" evidence="10">
    <location>
        <begin position="144"/>
        <end position="244"/>
    </location>
</feature>
<dbReference type="GO" id="GO:0006325">
    <property type="term" value="P:chromatin organization"/>
    <property type="evidence" value="ECO:0007669"/>
    <property type="project" value="UniProtKB-KW"/>
</dbReference>
<dbReference type="GO" id="GO:0003682">
    <property type="term" value="F:chromatin binding"/>
    <property type="evidence" value="ECO:0007669"/>
    <property type="project" value="TreeGrafter"/>
</dbReference>
<evidence type="ECO:0000313" key="15">
    <source>
        <dbReference type="Proteomes" id="UP000472270"/>
    </source>
</evidence>
<gene>
    <name evidence="14" type="primary">l3mbtl3</name>
</gene>
<evidence type="ECO:0000256" key="6">
    <source>
        <dbReference type="ARBA" id="ARBA00022853"/>
    </source>
</evidence>
<keyword evidence="4 11" id="KW-0863">Zinc-finger</keyword>
<dbReference type="SMART" id="SM00454">
    <property type="entry name" value="SAM"/>
    <property type="match status" value="1"/>
</dbReference>
<dbReference type="CDD" id="cd20138">
    <property type="entry name" value="MBT_L3MBTL3_rpt3"/>
    <property type="match status" value="1"/>
</dbReference>
<keyword evidence="9" id="KW-0539">Nucleus</keyword>
<dbReference type="CDD" id="cd20132">
    <property type="entry name" value="MBT_L3MBTL3_rpt1"/>
    <property type="match status" value="1"/>
</dbReference>
<feature type="compositionally biased region" description="Polar residues" evidence="12">
    <location>
        <begin position="598"/>
        <end position="613"/>
    </location>
</feature>
<dbReference type="CDD" id="cd09582">
    <property type="entry name" value="SAM_Scm-like-3MBT3_4"/>
    <property type="match status" value="1"/>
</dbReference>
<dbReference type="GO" id="GO:0008270">
    <property type="term" value="F:zinc ion binding"/>
    <property type="evidence" value="ECO:0007669"/>
    <property type="project" value="UniProtKB-KW"/>
</dbReference>
<dbReference type="PROSITE" id="PS51802">
    <property type="entry name" value="ZF_CCHHC"/>
    <property type="match status" value="1"/>
</dbReference>
<protein>
    <submittedName>
        <fullName evidence="14">Lethal(3)malignant brain tumor-like protein 3</fullName>
    </submittedName>
</protein>
<dbReference type="SUPFAM" id="SSF103637">
    <property type="entry name" value="CCHHC domain"/>
    <property type="match status" value="1"/>
</dbReference>
<reference evidence="14" key="2">
    <citation type="submission" date="2025-09" db="UniProtKB">
        <authorList>
            <consortium name="Ensembl"/>
        </authorList>
    </citation>
    <scope>IDENTIFICATION</scope>
</reference>
<feature type="domain" description="SAM" evidence="13">
    <location>
        <begin position="677"/>
        <end position="741"/>
    </location>
</feature>
<evidence type="ECO:0000256" key="4">
    <source>
        <dbReference type="ARBA" id="ARBA00022771"/>
    </source>
</evidence>
<evidence type="ECO:0000256" key="8">
    <source>
        <dbReference type="ARBA" id="ARBA00023163"/>
    </source>
</evidence>
<dbReference type="Ensembl" id="ENSSRHT00000055550.1">
    <property type="protein sequence ID" value="ENSSRHP00000054024.1"/>
    <property type="gene ID" value="ENSSRHG00000026931.1"/>
</dbReference>
<dbReference type="GO" id="GO:0042393">
    <property type="term" value="F:histone binding"/>
    <property type="evidence" value="ECO:0007669"/>
    <property type="project" value="TreeGrafter"/>
</dbReference>
<evidence type="ECO:0000259" key="13">
    <source>
        <dbReference type="PROSITE" id="PS50105"/>
    </source>
</evidence>
<dbReference type="Pfam" id="PF02820">
    <property type="entry name" value="MBT"/>
    <property type="match status" value="3"/>
</dbReference>
<dbReference type="Gene3D" id="1.10.150.50">
    <property type="entry name" value="Transcription Factor, Ets-1"/>
    <property type="match status" value="1"/>
</dbReference>
<dbReference type="GO" id="GO:0005634">
    <property type="term" value="C:nucleus"/>
    <property type="evidence" value="ECO:0007669"/>
    <property type="project" value="UniProtKB-SubCell"/>
</dbReference>
<dbReference type="PANTHER" id="PTHR12247">
    <property type="entry name" value="POLYCOMB GROUP PROTEIN"/>
    <property type="match status" value="1"/>
</dbReference>
<feature type="compositionally biased region" description="Basic and acidic residues" evidence="12">
    <location>
        <begin position="566"/>
        <end position="578"/>
    </location>
</feature>
<keyword evidence="6" id="KW-0156">Chromatin regulator</keyword>
<evidence type="ECO:0000256" key="2">
    <source>
        <dbReference type="ARBA" id="ARBA00022723"/>
    </source>
</evidence>
<dbReference type="InterPro" id="IPR004092">
    <property type="entry name" value="Mbt"/>
</dbReference>
<name>A0A673JUH9_9TELE</name>
<dbReference type="InterPro" id="IPR001660">
    <property type="entry name" value="SAM"/>
</dbReference>
<dbReference type="PROSITE" id="PS50105">
    <property type="entry name" value="SAM_DOMAIN"/>
    <property type="match status" value="1"/>
</dbReference>
<dbReference type="Gene3D" id="2.30.30.140">
    <property type="match status" value="3"/>
</dbReference>
<feature type="region of interest" description="Disordered" evidence="12">
    <location>
        <begin position="511"/>
        <end position="532"/>
    </location>
</feature>
<dbReference type="SMART" id="SM00561">
    <property type="entry name" value="MBT"/>
    <property type="match status" value="3"/>
</dbReference>
<comment type="subcellular location">
    <subcellularLocation>
        <location evidence="1">Nucleus</location>
    </subcellularLocation>
</comment>